<dbReference type="Pfam" id="PF05326">
    <property type="entry name" value="SVA"/>
    <property type="match status" value="1"/>
</dbReference>
<name>A0A8B7B4E8_ORYAF</name>
<proteinExistence type="inferred from homology"/>
<feature type="disulfide bond" evidence="8">
    <location>
        <begin position="66"/>
        <end position="93"/>
    </location>
</feature>
<evidence type="ECO:0000256" key="6">
    <source>
        <dbReference type="ARBA" id="ARBA00025932"/>
    </source>
</evidence>
<evidence type="ECO:0000313" key="12">
    <source>
        <dbReference type="RefSeq" id="XP_007954799.1"/>
    </source>
</evidence>
<dbReference type="OrthoDB" id="9835042at2759"/>
<evidence type="ECO:0000256" key="5">
    <source>
        <dbReference type="ARBA" id="ARBA00023157"/>
    </source>
</evidence>
<reference evidence="12" key="1">
    <citation type="submission" date="2025-08" db="UniProtKB">
        <authorList>
            <consortium name="RefSeq"/>
        </authorList>
    </citation>
    <scope>IDENTIFICATION</scope>
</reference>
<feature type="disulfide bond" evidence="8">
    <location>
        <begin position="91"/>
        <end position="125"/>
    </location>
</feature>
<evidence type="ECO:0000256" key="8">
    <source>
        <dbReference type="PIRSR" id="PIRSR002572-1"/>
    </source>
</evidence>
<dbReference type="GeneID" id="103210693"/>
<dbReference type="GO" id="GO:0006508">
    <property type="term" value="P:proteolysis"/>
    <property type="evidence" value="ECO:0007669"/>
    <property type="project" value="TreeGrafter"/>
</dbReference>
<dbReference type="Gene3D" id="2.60.40.10">
    <property type="entry name" value="Immunoglobulins"/>
    <property type="match status" value="1"/>
</dbReference>
<evidence type="ECO:0000256" key="9">
    <source>
        <dbReference type="PIRSR" id="PIRSR002572-2"/>
    </source>
</evidence>
<dbReference type="PANTHER" id="PTHR15096:SF5">
    <property type="entry name" value="PROLACTIN-INDUCIBLE PROTEIN"/>
    <property type="match status" value="1"/>
</dbReference>
<dbReference type="Proteomes" id="UP000694850">
    <property type="component" value="Unplaced"/>
</dbReference>
<gene>
    <name evidence="12" type="primary">LOC103210693</name>
</gene>
<keyword evidence="3" id="KW-0964">Secreted</keyword>
<feature type="modified residue" description="Pyrrolidone carboxylic acid" evidence="9">
    <location>
        <position position="29"/>
    </location>
</feature>
<dbReference type="FunFam" id="2.60.40.10:FF:001572">
    <property type="entry name" value="Prolactin-inducible protein homolog"/>
    <property type="match status" value="1"/>
</dbReference>
<dbReference type="SUPFAM" id="SSF81296">
    <property type="entry name" value="E set domains"/>
    <property type="match status" value="1"/>
</dbReference>
<dbReference type="InterPro" id="IPR007990">
    <property type="entry name" value="PIP"/>
</dbReference>
<dbReference type="GO" id="GO:0005615">
    <property type="term" value="C:extracellular space"/>
    <property type="evidence" value="ECO:0007669"/>
    <property type="project" value="TreeGrafter"/>
</dbReference>
<dbReference type="RefSeq" id="XP_007954799.1">
    <property type="nucleotide sequence ID" value="XM_007956608.1"/>
</dbReference>
<keyword evidence="4 10" id="KW-0732">Signal</keyword>
<dbReference type="CTD" id="5304"/>
<comment type="similarity">
    <text evidence="2">Belongs to the PIP family.</text>
</comment>
<feature type="signal peptide" evidence="10">
    <location>
        <begin position="1"/>
        <end position="28"/>
    </location>
</feature>
<evidence type="ECO:0000313" key="11">
    <source>
        <dbReference type="Proteomes" id="UP000694850"/>
    </source>
</evidence>
<evidence type="ECO:0000256" key="2">
    <source>
        <dbReference type="ARBA" id="ARBA00006819"/>
    </source>
</evidence>
<sequence length="149" mass="16615">MRALLLRSEAGPAALLLVLCLQLGAGNAQEDTTWEVLTMDLQVQQTVRAGEEVPVTLKVQTQMKECMVIKSYLISSSPLEGPSHNYKFTGCLCDDYPRTFFWDIQSNSTVRIAAVVDIVQELNICPEDRAVVPIKGNRFHTFETLQVLS</sequence>
<protein>
    <recommendedName>
        <fullName evidence="7">Prolactin-induced protein</fullName>
    </recommendedName>
</protein>
<dbReference type="AlphaFoldDB" id="A0A8B7B4E8"/>
<accession>A0A8B7B4E8</accession>
<evidence type="ECO:0000256" key="3">
    <source>
        <dbReference type="ARBA" id="ARBA00022525"/>
    </source>
</evidence>
<organism evidence="11 12">
    <name type="scientific">Orycteropus afer afer</name>
    <dbReference type="NCBI Taxonomy" id="1230840"/>
    <lineage>
        <taxon>Eukaryota</taxon>
        <taxon>Metazoa</taxon>
        <taxon>Chordata</taxon>
        <taxon>Craniata</taxon>
        <taxon>Vertebrata</taxon>
        <taxon>Euteleostomi</taxon>
        <taxon>Mammalia</taxon>
        <taxon>Eutheria</taxon>
        <taxon>Afrotheria</taxon>
        <taxon>Tubulidentata</taxon>
        <taxon>Orycteropodidae</taxon>
        <taxon>Orycteropus</taxon>
    </lineage>
</organism>
<comment type="subcellular location">
    <subcellularLocation>
        <location evidence="1">Secreted</location>
    </subcellularLocation>
</comment>
<dbReference type="PANTHER" id="PTHR15096">
    <property type="entry name" value="PROLACTIN-INDUCIBLE PROTEIN/SEMINAL VESICLE ANTIGEN"/>
    <property type="match status" value="1"/>
</dbReference>
<evidence type="ECO:0000256" key="1">
    <source>
        <dbReference type="ARBA" id="ARBA00004613"/>
    </source>
</evidence>
<evidence type="ECO:0000256" key="4">
    <source>
        <dbReference type="ARBA" id="ARBA00022729"/>
    </source>
</evidence>
<dbReference type="PIRSF" id="PIRSF002572">
    <property type="entry name" value="PIP-GCDFP-15"/>
    <property type="match status" value="1"/>
</dbReference>
<keyword evidence="5 8" id="KW-1015">Disulfide bond</keyword>
<dbReference type="InterPro" id="IPR013783">
    <property type="entry name" value="Ig-like_fold"/>
</dbReference>
<dbReference type="InterPro" id="IPR014756">
    <property type="entry name" value="Ig_E-set"/>
</dbReference>
<keyword evidence="11" id="KW-1185">Reference proteome</keyword>
<dbReference type="GO" id="GO:0004190">
    <property type="term" value="F:aspartic-type endopeptidase activity"/>
    <property type="evidence" value="ECO:0007669"/>
    <property type="project" value="TreeGrafter"/>
</dbReference>
<feature type="chain" id="PRO_5034682632" description="Prolactin-induced protein" evidence="10">
    <location>
        <begin position="29"/>
        <end position="149"/>
    </location>
</feature>
<dbReference type="GO" id="GO:0002682">
    <property type="term" value="P:regulation of immune system process"/>
    <property type="evidence" value="ECO:0007669"/>
    <property type="project" value="TreeGrafter"/>
</dbReference>
<evidence type="ECO:0000256" key="10">
    <source>
        <dbReference type="SAM" id="SignalP"/>
    </source>
</evidence>
<evidence type="ECO:0000256" key="7">
    <source>
        <dbReference type="ARBA" id="ARBA00032342"/>
    </source>
</evidence>
<comment type="subunit">
    <text evidence="6">Monomer. Interacts with AZGP1.</text>
</comment>